<evidence type="ECO:0000256" key="1">
    <source>
        <dbReference type="SAM" id="MobiDB-lite"/>
    </source>
</evidence>
<dbReference type="Proteomes" id="UP000018291">
    <property type="component" value="Unassembled WGS sequence"/>
</dbReference>
<reference evidence="2 3" key="1">
    <citation type="journal article" date="2013" name="ISME J.">
        <title>Metabolic model for the filamentous 'Candidatus Microthrix parvicella' based on genomic and metagenomic analyses.</title>
        <authorList>
            <person name="Jon McIlroy S."/>
            <person name="Kristiansen R."/>
            <person name="Albertsen M."/>
            <person name="Michael Karst S."/>
            <person name="Rossetti S."/>
            <person name="Lund Nielsen J."/>
            <person name="Tandoi V."/>
            <person name="James Seviour R."/>
            <person name="Nielsen P.H."/>
        </authorList>
    </citation>
    <scope>NUCLEOTIDE SEQUENCE [LARGE SCALE GENOMIC DNA]</scope>
    <source>
        <strain evidence="2 3">RN1</strain>
    </source>
</reference>
<gene>
    <name evidence="2" type="ORF">BN381_40029</name>
</gene>
<name>R4Z178_9ACTN</name>
<accession>R4Z178</accession>
<keyword evidence="3" id="KW-1185">Reference proteome</keyword>
<dbReference type="STRING" id="1229780.BN381_40029"/>
<dbReference type="EMBL" id="CANL01000034">
    <property type="protein sequence ID" value="CCM64415.1"/>
    <property type="molecule type" value="Genomic_DNA"/>
</dbReference>
<sequence length="119" mass="12254">MSLSLRSVRDPVVAALTGLFAHGPTPLKNTLDHPGDPGILGPDSVSWRVLGADPLPAPPRNSPPGSPTIPIVSQPTRDGCAGVVAWRVALLAPRLVRCGAPVPAGLFRQPLPSPAQIAL</sequence>
<evidence type="ECO:0000313" key="3">
    <source>
        <dbReference type="Proteomes" id="UP000018291"/>
    </source>
</evidence>
<dbReference type="AlphaFoldDB" id="R4Z178"/>
<organism evidence="2 3">
    <name type="scientific">Candidatus Neomicrothrix parvicella RN1</name>
    <dbReference type="NCBI Taxonomy" id="1229780"/>
    <lineage>
        <taxon>Bacteria</taxon>
        <taxon>Bacillati</taxon>
        <taxon>Actinomycetota</taxon>
        <taxon>Acidimicrobiia</taxon>
        <taxon>Acidimicrobiales</taxon>
        <taxon>Microthrixaceae</taxon>
        <taxon>Candidatus Neomicrothrix</taxon>
    </lineage>
</organism>
<dbReference type="HOGENOM" id="CLU_2057095_0_0_11"/>
<evidence type="ECO:0000313" key="2">
    <source>
        <dbReference type="EMBL" id="CCM64415.1"/>
    </source>
</evidence>
<feature type="region of interest" description="Disordered" evidence="1">
    <location>
        <begin position="52"/>
        <end position="71"/>
    </location>
</feature>
<comment type="caution">
    <text evidence="2">The sequence shown here is derived from an EMBL/GenBank/DDBJ whole genome shotgun (WGS) entry which is preliminary data.</text>
</comment>
<feature type="compositionally biased region" description="Pro residues" evidence="1">
    <location>
        <begin position="55"/>
        <end position="67"/>
    </location>
</feature>
<proteinExistence type="predicted"/>
<protein>
    <submittedName>
        <fullName evidence="2">Uncharacterized protein</fullName>
    </submittedName>
</protein>